<proteinExistence type="predicted"/>
<comment type="caution">
    <text evidence="1">The sequence shown here is derived from an EMBL/GenBank/DDBJ whole genome shotgun (WGS) entry which is preliminary data.</text>
</comment>
<accession>A0A177P4G4</accession>
<evidence type="ECO:0000313" key="1">
    <source>
        <dbReference type="EMBL" id="OAI25166.1"/>
    </source>
</evidence>
<dbReference type="Proteomes" id="UP000077628">
    <property type="component" value="Unassembled WGS sequence"/>
</dbReference>
<evidence type="ECO:0000313" key="2">
    <source>
        <dbReference type="Proteomes" id="UP000077628"/>
    </source>
</evidence>
<name>A0A177P4G4_9GAMM</name>
<sequence length="84" mass="10238">MVQRKHYLSRFRPALIQETEFAWLVRVSPILLAVRRLIFMYKFILNRIIYLLEMESIYIAKLKYQKISQEMVEKLSSKPFKVEN</sequence>
<organism evidence="1 2">
    <name type="scientific">Methylomonas koyamae</name>
    <dbReference type="NCBI Taxonomy" id="702114"/>
    <lineage>
        <taxon>Bacteria</taxon>
        <taxon>Pseudomonadati</taxon>
        <taxon>Pseudomonadota</taxon>
        <taxon>Gammaproteobacteria</taxon>
        <taxon>Methylococcales</taxon>
        <taxon>Methylococcaceae</taxon>
        <taxon>Methylomonas</taxon>
    </lineage>
</organism>
<keyword evidence="2" id="KW-1185">Reference proteome</keyword>
<dbReference type="EMBL" id="LUUK01000040">
    <property type="protein sequence ID" value="OAI25166.1"/>
    <property type="molecule type" value="Genomic_DNA"/>
</dbReference>
<reference evidence="2" key="1">
    <citation type="submission" date="2016-03" db="EMBL/GenBank/DDBJ databases">
        <authorList>
            <person name="Heylen K."/>
            <person name="De Vos P."/>
            <person name="Vekeman B."/>
        </authorList>
    </citation>
    <scope>NUCLEOTIDE SEQUENCE [LARGE SCALE GENOMIC DNA]</scope>
    <source>
        <strain evidence="2">R-45383</strain>
    </source>
</reference>
<protein>
    <submittedName>
        <fullName evidence="1">Uncharacterized protein</fullName>
    </submittedName>
</protein>
<gene>
    <name evidence="1" type="ORF">A1355_19865</name>
</gene>
<dbReference type="AlphaFoldDB" id="A0A177P4G4"/>